<gene>
    <name evidence="1" type="ORF">E2F43_15950</name>
</gene>
<evidence type="ECO:0000313" key="1">
    <source>
        <dbReference type="EMBL" id="TDG11860.1"/>
    </source>
</evidence>
<proteinExistence type="predicted"/>
<reference evidence="1 2" key="1">
    <citation type="submission" date="2019-03" db="EMBL/GenBank/DDBJ databases">
        <title>Seongchinamella monodicae gen. nov., sp. nov., a novel member of the Gammaproteobacteria isolated from a tidal mudflat of beach.</title>
        <authorList>
            <person name="Yang H.G."/>
            <person name="Kang J.W."/>
            <person name="Lee S.D."/>
        </authorList>
    </citation>
    <scope>NUCLEOTIDE SEQUENCE [LARGE SCALE GENOMIC DNA]</scope>
    <source>
        <strain evidence="1 2">GH4-78</strain>
    </source>
</reference>
<dbReference type="RefSeq" id="WP_133214512.1">
    <property type="nucleotide sequence ID" value="NZ_SMSE01000004.1"/>
</dbReference>
<dbReference type="AlphaFoldDB" id="A0A4R5LNL7"/>
<evidence type="ECO:0000313" key="2">
    <source>
        <dbReference type="Proteomes" id="UP000295554"/>
    </source>
</evidence>
<accession>A0A4R5LNL7</accession>
<comment type="caution">
    <text evidence="1">The sequence shown here is derived from an EMBL/GenBank/DDBJ whole genome shotgun (WGS) entry which is preliminary data.</text>
</comment>
<dbReference type="Proteomes" id="UP000295554">
    <property type="component" value="Unassembled WGS sequence"/>
</dbReference>
<protein>
    <submittedName>
        <fullName evidence="1">Uncharacterized protein</fullName>
    </submittedName>
</protein>
<organism evidence="1 2">
    <name type="scientific">Seongchinamella unica</name>
    <dbReference type="NCBI Taxonomy" id="2547392"/>
    <lineage>
        <taxon>Bacteria</taxon>
        <taxon>Pseudomonadati</taxon>
        <taxon>Pseudomonadota</taxon>
        <taxon>Gammaproteobacteria</taxon>
        <taxon>Cellvibrionales</taxon>
        <taxon>Halieaceae</taxon>
        <taxon>Seongchinamella</taxon>
    </lineage>
</organism>
<dbReference type="EMBL" id="SMSE01000004">
    <property type="protein sequence ID" value="TDG11860.1"/>
    <property type="molecule type" value="Genomic_DNA"/>
</dbReference>
<name>A0A4R5LNL7_9GAMM</name>
<keyword evidence="2" id="KW-1185">Reference proteome</keyword>
<dbReference type="OrthoDB" id="6696169at2"/>
<sequence length="237" mass="27079">MHIEYGRFLFILCLLPAAARGDGSSIDKVYHPYVEQLEWELEWRLTHADENPLTGTKGEQKHRFGLGRAVSEFVFIEGYLIAEDSAGENFDLAAYEFDFLWQLSEQGEYSLDYGLLLELEKTHNEDVWEFSTTLLLEREFGRFSGTANLGVEYEWGEGIQDEVETSLALQTRYRYSPRLEPAVELYTGEDTLGVGPVLLGMERLGPMKALRWEAGAIFGLDSDTADYTLRAVLEYEF</sequence>